<reference evidence="1" key="3">
    <citation type="submission" date="2022-12" db="EMBL/GenBank/DDBJ databases">
        <authorList>
            <person name="Sun Q."/>
            <person name="Zhou Y."/>
        </authorList>
    </citation>
    <scope>NUCLEOTIDE SEQUENCE</scope>
    <source>
        <strain evidence="1">CGMCC 1.15034</strain>
    </source>
</reference>
<evidence type="ECO:0000313" key="1">
    <source>
        <dbReference type="EMBL" id="GGI33010.1"/>
    </source>
</evidence>
<dbReference type="EMBL" id="CP030057">
    <property type="protein sequence ID" value="QOZ59467.1"/>
    <property type="molecule type" value="Genomic_DNA"/>
</dbReference>
<protein>
    <recommendedName>
        <fullName evidence="5">Bacteriocin</fullName>
    </recommendedName>
</protein>
<dbReference type="AlphaFoldDB" id="A0A410V420"/>
<dbReference type="RefSeq" id="WP_128965085.1">
    <property type="nucleotide sequence ID" value="NZ_BMHC01000027.1"/>
</dbReference>
<dbReference type="Proteomes" id="UP000593880">
    <property type="component" value="Chromosome"/>
</dbReference>
<evidence type="ECO:0000313" key="2">
    <source>
        <dbReference type="EMBL" id="QOZ59467.1"/>
    </source>
</evidence>
<evidence type="ECO:0000313" key="4">
    <source>
        <dbReference type="Proteomes" id="UP000625079"/>
    </source>
</evidence>
<sequence length="62" mass="6968">MLNRHAKNSENRMLTDSELDSVAGGDMALNLAVKAYEALGQRLMDAIHQPVMSQWTISLHMR</sequence>
<reference evidence="1" key="1">
    <citation type="journal article" date="2014" name="Int. J. Syst. Evol. Microbiol.">
        <title>Complete genome sequence of Corynebacterium casei LMG S-19264T (=DSM 44701T), isolated from a smear-ripened cheese.</title>
        <authorList>
            <consortium name="US DOE Joint Genome Institute (JGI-PGF)"/>
            <person name="Walter F."/>
            <person name="Albersmeier A."/>
            <person name="Kalinowski J."/>
            <person name="Ruckert C."/>
        </authorList>
    </citation>
    <scope>NUCLEOTIDE SEQUENCE</scope>
    <source>
        <strain evidence="1">CGMCC 1.15034</strain>
    </source>
</reference>
<evidence type="ECO:0008006" key="5">
    <source>
        <dbReference type="Google" id="ProtNLM"/>
    </source>
</evidence>
<reference evidence="2 3" key="2">
    <citation type="submission" date="2018-06" db="EMBL/GenBank/DDBJ databases">
        <title>Comparative genomics of rhizobia nodulating Arachis hypogaea in China.</title>
        <authorList>
            <person name="Li Y."/>
        </authorList>
    </citation>
    <scope>NUCLEOTIDE SEQUENCE [LARGE SCALE GENOMIC DNA]</scope>
    <source>
        <strain evidence="2 3">CCBAU 51658</strain>
    </source>
</reference>
<name>A0A410V420_9BRAD</name>
<organism evidence="1 4">
    <name type="scientific">Bradyrhizobium guangdongense</name>
    <dbReference type="NCBI Taxonomy" id="1325090"/>
    <lineage>
        <taxon>Bacteria</taxon>
        <taxon>Pseudomonadati</taxon>
        <taxon>Pseudomonadota</taxon>
        <taxon>Alphaproteobacteria</taxon>
        <taxon>Hyphomicrobiales</taxon>
        <taxon>Nitrobacteraceae</taxon>
        <taxon>Bradyrhizobium</taxon>
    </lineage>
</organism>
<proteinExistence type="predicted"/>
<evidence type="ECO:0000313" key="3">
    <source>
        <dbReference type="Proteomes" id="UP000593880"/>
    </source>
</evidence>
<keyword evidence="3" id="KW-1185">Reference proteome</keyword>
<dbReference type="Proteomes" id="UP000625079">
    <property type="component" value="Unassembled WGS sequence"/>
</dbReference>
<accession>A0A410V420</accession>
<dbReference type="EMBL" id="BMHC01000027">
    <property type="protein sequence ID" value="GGI33010.1"/>
    <property type="molecule type" value="Genomic_DNA"/>
</dbReference>
<gene>
    <name evidence="1" type="ORF">GCM10010987_72260</name>
    <name evidence="2" type="ORF">XH86_12540</name>
</gene>